<dbReference type="InterPro" id="IPR013025">
    <property type="entry name" value="Ribosomal_uL23-like"/>
</dbReference>
<evidence type="ECO:0000313" key="8">
    <source>
        <dbReference type="Proteomes" id="UP000177360"/>
    </source>
</evidence>
<dbReference type="GO" id="GO:0005840">
    <property type="term" value="C:ribosome"/>
    <property type="evidence" value="ECO:0007669"/>
    <property type="project" value="UniProtKB-KW"/>
</dbReference>
<protein>
    <recommendedName>
        <fullName evidence="6">Large ribosomal subunit protein uL23</fullName>
    </recommendedName>
</protein>
<dbReference type="InterPro" id="IPR012677">
    <property type="entry name" value="Nucleotide-bd_a/b_plait_sf"/>
</dbReference>
<comment type="caution">
    <text evidence="7">The sequence shown here is derived from an EMBL/GenBank/DDBJ whole genome shotgun (WGS) entry which is preliminary data.</text>
</comment>
<evidence type="ECO:0000256" key="5">
    <source>
        <dbReference type="ARBA" id="ARBA00023274"/>
    </source>
</evidence>
<dbReference type="FunFam" id="3.30.70.330:FF:000001">
    <property type="entry name" value="50S ribosomal protein L23"/>
    <property type="match status" value="1"/>
</dbReference>
<comment type="function">
    <text evidence="6">One of the early assembly proteins it binds 23S rRNA. One of the proteins that surrounds the polypeptide exit tunnel on the outside of the ribosome. Forms the main docking site for trigger factor binding to the ribosome.</text>
</comment>
<dbReference type="GO" id="GO:0006412">
    <property type="term" value="P:translation"/>
    <property type="evidence" value="ECO:0007669"/>
    <property type="project" value="UniProtKB-UniRule"/>
</dbReference>
<dbReference type="Pfam" id="PF00276">
    <property type="entry name" value="Ribosomal_L23"/>
    <property type="match status" value="1"/>
</dbReference>
<proteinExistence type="inferred from homology"/>
<evidence type="ECO:0000313" key="7">
    <source>
        <dbReference type="EMBL" id="OGZ19504.1"/>
    </source>
</evidence>
<accession>A0A1G2E0W3</accession>
<dbReference type="EMBL" id="MHLZ01000030">
    <property type="protein sequence ID" value="OGZ19504.1"/>
    <property type="molecule type" value="Genomic_DNA"/>
</dbReference>
<comment type="subunit">
    <text evidence="6">Part of the 50S ribosomal subunit. Contacts protein L29, and trigger factor when it is bound to the ribosome.</text>
</comment>
<dbReference type="InterPro" id="IPR012678">
    <property type="entry name" value="Ribosomal_uL23/eL15/eS24_sf"/>
</dbReference>
<evidence type="ECO:0000256" key="3">
    <source>
        <dbReference type="ARBA" id="ARBA00022884"/>
    </source>
</evidence>
<reference evidence="7 8" key="1">
    <citation type="journal article" date="2016" name="Nat. Commun.">
        <title>Thousands of microbial genomes shed light on interconnected biogeochemical processes in an aquifer system.</title>
        <authorList>
            <person name="Anantharaman K."/>
            <person name="Brown C.T."/>
            <person name="Hug L.A."/>
            <person name="Sharon I."/>
            <person name="Castelle C.J."/>
            <person name="Probst A.J."/>
            <person name="Thomas B.C."/>
            <person name="Singh A."/>
            <person name="Wilkins M.J."/>
            <person name="Karaoz U."/>
            <person name="Brodie E.L."/>
            <person name="Williams K.H."/>
            <person name="Hubbard S.S."/>
            <person name="Banfield J.F."/>
        </authorList>
    </citation>
    <scope>NUCLEOTIDE SEQUENCE [LARGE SCALE GENOMIC DNA]</scope>
</reference>
<dbReference type="SUPFAM" id="SSF54189">
    <property type="entry name" value="Ribosomal proteins S24e, L23 and L15e"/>
    <property type="match status" value="1"/>
</dbReference>
<dbReference type="PANTHER" id="PTHR11620">
    <property type="entry name" value="60S RIBOSOMAL PROTEIN L23A"/>
    <property type="match status" value="1"/>
</dbReference>
<dbReference type="HAMAP" id="MF_01369_B">
    <property type="entry name" value="Ribosomal_uL23_B"/>
    <property type="match status" value="1"/>
</dbReference>
<evidence type="ECO:0000256" key="4">
    <source>
        <dbReference type="ARBA" id="ARBA00022980"/>
    </source>
</evidence>
<dbReference type="GO" id="GO:1990904">
    <property type="term" value="C:ribonucleoprotein complex"/>
    <property type="evidence" value="ECO:0007669"/>
    <property type="project" value="UniProtKB-KW"/>
</dbReference>
<evidence type="ECO:0000256" key="6">
    <source>
        <dbReference type="HAMAP-Rule" id="MF_01369"/>
    </source>
</evidence>
<dbReference type="Proteomes" id="UP000177360">
    <property type="component" value="Unassembled WGS sequence"/>
</dbReference>
<sequence>MVLDFPHVTEKSTEAEKQNKYVFRVLPKSNKYEIKRAIEELYGVDVLGVRVVNVPKKKRRVGRSIGWRKGYKKAIVKLGAGQKIEIMPR</sequence>
<evidence type="ECO:0000256" key="2">
    <source>
        <dbReference type="ARBA" id="ARBA00022730"/>
    </source>
</evidence>
<comment type="similarity">
    <text evidence="1 6">Belongs to the universal ribosomal protein uL23 family.</text>
</comment>
<keyword evidence="5 6" id="KW-0687">Ribonucleoprotein</keyword>
<keyword evidence="2 6" id="KW-0699">rRNA-binding</keyword>
<dbReference type="Gene3D" id="3.30.70.330">
    <property type="match status" value="1"/>
</dbReference>
<dbReference type="AlphaFoldDB" id="A0A1G2E0W3"/>
<gene>
    <name evidence="6" type="primary">rplW</name>
    <name evidence="7" type="ORF">A2626_03315</name>
</gene>
<dbReference type="GO" id="GO:0019843">
    <property type="term" value="F:rRNA binding"/>
    <property type="evidence" value="ECO:0007669"/>
    <property type="project" value="UniProtKB-UniRule"/>
</dbReference>
<dbReference type="NCBIfam" id="NF004363">
    <property type="entry name" value="PRK05738.2-4"/>
    <property type="match status" value="1"/>
</dbReference>
<keyword evidence="4 6" id="KW-0689">Ribosomal protein</keyword>
<dbReference type="GO" id="GO:0003735">
    <property type="term" value="F:structural constituent of ribosome"/>
    <property type="evidence" value="ECO:0007669"/>
    <property type="project" value="InterPro"/>
</dbReference>
<evidence type="ECO:0000256" key="1">
    <source>
        <dbReference type="ARBA" id="ARBA00006700"/>
    </source>
</evidence>
<organism evidence="7 8">
    <name type="scientific">Candidatus Nealsonbacteria bacterium RIFCSPHIGHO2_01_FULL_38_55</name>
    <dbReference type="NCBI Taxonomy" id="1801664"/>
    <lineage>
        <taxon>Bacteria</taxon>
        <taxon>Candidatus Nealsoniibacteriota</taxon>
    </lineage>
</organism>
<keyword evidence="3 6" id="KW-0694">RNA-binding</keyword>
<name>A0A1G2E0W3_9BACT</name>